<dbReference type="SFLD" id="SFLDG01212">
    <property type="entry name" value="Phytoene_synthase_like"/>
    <property type="match status" value="1"/>
</dbReference>
<organism evidence="3 4">
    <name type="scientific">Microbispora oryzae</name>
    <dbReference type="NCBI Taxonomy" id="2806554"/>
    <lineage>
        <taxon>Bacteria</taxon>
        <taxon>Bacillati</taxon>
        <taxon>Actinomycetota</taxon>
        <taxon>Actinomycetes</taxon>
        <taxon>Streptosporangiales</taxon>
        <taxon>Streptosporangiaceae</taxon>
        <taxon>Microbispora</taxon>
    </lineage>
</organism>
<dbReference type="RefSeq" id="WP_210155335.1">
    <property type="nucleotide sequence ID" value="NZ_JAFCNB010000004.1"/>
</dbReference>
<dbReference type="InterPro" id="IPR002060">
    <property type="entry name" value="Squ/phyt_synthse"/>
</dbReference>
<dbReference type="Gene3D" id="1.10.600.10">
    <property type="entry name" value="Farnesyl Diphosphate Synthase"/>
    <property type="match status" value="1"/>
</dbReference>
<accession>A0A940WEF8</accession>
<dbReference type="AlphaFoldDB" id="A0A940WEF8"/>
<dbReference type="SUPFAM" id="SSF48576">
    <property type="entry name" value="Terpenoid synthases"/>
    <property type="match status" value="2"/>
</dbReference>
<dbReference type="PANTHER" id="PTHR31480">
    <property type="entry name" value="BIFUNCTIONAL LYCOPENE CYCLASE/PHYTOENE SYNTHASE"/>
    <property type="match status" value="1"/>
</dbReference>
<dbReference type="GO" id="GO:0016117">
    <property type="term" value="P:carotenoid biosynthetic process"/>
    <property type="evidence" value="ECO:0007669"/>
    <property type="project" value="UniProtKB-ARBA"/>
</dbReference>
<proteinExistence type="predicted"/>
<dbReference type="SFLD" id="SFLDG01018">
    <property type="entry name" value="Squalene/Phytoene_Synthase_Lik"/>
    <property type="match status" value="1"/>
</dbReference>
<sequence length="330" mass="35109">MNVSEAYRHCEWVVRVRARNFAYGIRLLPPPKRRALSAVYAFARRIDDIGDGAGSAEERLAALARARARLHETPPRTGDPVLVALHDAAARYPIPLAAFDELIDGCTADVAGATYECFDDLLAYCRNVAGSIGRLSLGVFGCAASQGGPHGPGRMRGTHGLNGLSTMNRPDGLNGLHGLDGLNGLDGAGHGRPDRLADSLGVALQLTNILRDLVEDRAAGRIYLPAEDLRRFGCTLGLDARGRFTDPPERLTRLVRFEAGRTLDWYAEGMCLVGMLDRRSAACTAAMAGIYRRLLARIAADPLGALSGRASLAPWVKAVAAACAVAGAGR</sequence>
<keyword evidence="2" id="KW-0808">Transferase</keyword>
<dbReference type="PROSITE" id="PS01045">
    <property type="entry name" value="SQUALEN_PHYTOEN_SYN_2"/>
    <property type="match status" value="1"/>
</dbReference>
<evidence type="ECO:0000313" key="3">
    <source>
        <dbReference type="EMBL" id="MBP2704030.1"/>
    </source>
</evidence>
<evidence type="ECO:0000256" key="2">
    <source>
        <dbReference type="ARBA" id="ARBA00022679"/>
    </source>
</evidence>
<dbReference type="InterPro" id="IPR019845">
    <property type="entry name" value="Squalene/phytoene_synthase_CS"/>
</dbReference>
<dbReference type="InterPro" id="IPR033904">
    <property type="entry name" value="Trans_IPPS_HH"/>
</dbReference>
<dbReference type="CDD" id="cd00683">
    <property type="entry name" value="Trans_IPPS_HH"/>
    <property type="match status" value="1"/>
</dbReference>
<dbReference type="Pfam" id="PF00494">
    <property type="entry name" value="SQS_PSY"/>
    <property type="match status" value="1"/>
</dbReference>
<keyword evidence="4" id="KW-1185">Reference proteome</keyword>
<gene>
    <name evidence="3" type="ORF">JOL79_09440</name>
</gene>
<dbReference type="SFLD" id="SFLDS00005">
    <property type="entry name" value="Isoprenoid_Synthase_Type_I"/>
    <property type="match status" value="1"/>
</dbReference>
<evidence type="ECO:0000313" key="4">
    <source>
        <dbReference type="Proteomes" id="UP000674234"/>
    </source>
</evidence>
<evidence type="ECO:0000256" key="1">
    <source>
        <dbReference type="ARBA" id="ARBA00004684"/>
    </source>
</evidence>
<dbReference type="GO" id="GO:0004311">
    <property type="term" value="F:geranylgeranyl diphosphate synthase activity"/>
    <property type="evidence" value="ECO:0007669"/>
    <property type="project" value="InterPro"/>
</dbReference>
<comment type="pathway">
    <text evidence="1">Carotenoid biosynthesis; phytoene biosynthesis.</text>
</comment>
<comment type="caution">
    <text evidence="3">The sequence shown here is derived from an EMBL/GenBank/DDBJ whole genome shotgun (WGS) entry which is preliminary data.</text>
</comment>
<dbReference type="EMBL" id="JAFCNB010000004">
    <property type="protein sequence ID" value="MBP2704030.1"/>
    <property type="molecule type" value="Genomic_DNA"/>
</dbReference>
<protein>
    <submittedName>
        <fullName evidence="3">Squalene/phytoene synthase family protein</fullName>
    </submittedName>
</protein>
<dbReference type="InterPro" id="IPR008949">
    <property type="entry name" value="Isoprenoid_synthase_dom_sf"/>
</dbReference>
<dbReference type="GO" id="GO:0051996">
    <property type="term" value="F:squalene synthase [NAD(P)H] activity"/>
    <property type="evidence" value="ECO:0007669"/>
    <property type="project" value="InterPro"/>
</dbReference>
<dbReference type="Proteomes" id="UP000674234">
    <property type="component" value="Unassembled WGS sequence"/>
</dbReference>
<reference evidence="3" key="1">
    <citation type="submission" date="2021-02" db="EMBL/GenBank/DDBJ databases">
        <title>Draft genome sequence of Microbispora sp. RL4-1S isolated from rice leaves in Thailand.</title>
        <authorList>
            <person name="Muangham S."/>
            <person name="Duangmal K."/>
        </authorList>
    </citation>
    <scope>NUCLEOTIDE SEQUENCE</scope>
    <source>
        <strain evidence="3">RL4-1S</strain>
    </source>
</reference>
<name>A0A940WEF8_9ACTN</name>
<dbReference type="InterPro" id="IPR044843">
    <property type="entry name" value="Trans_IPPS_bact-type"/>
</dbReference>